<dbReference type="Proteomes" id="UP000254664">
    <property type="component" value="Unassembled WGS sequence"/>
</dbReference>
<dbReference type="AlphaFoldDB" id="A0A381JAE1"/>
<proteinExistence type="predicted"/>
<evidence type="ECO:0000313" key="2">
    <source>
        <dbReference type="Proteomes" id="UP000254664"/>
    </source>
</evidence>
<sequence>MNITQKLSKILAIKISDIAINIAYTSIQASIAYALEEPKMPKLLLKKISNLI</sequence>
<reference evidence="1 2" key="1">
    <citation type="submission" date="2018-06" db="EMBL/GenBank/DDBJ databases">
        <authorList>
            <consortium name="Pathogen Informatics"/>
            <person name="Doyle S."/>
        </authorList>
    </citation>
    <scope>NUCLEOTIDE SEQUENCE [LARGE SCALE GENOMIC DNA]</scope>
    <source>
        <strain evidence="1 2">NCTC9836</strain>
    </source>
</reference>
<evidence type="ECO:0000313" key="1">
    <source>
        <dbReference type="EMBL" id="SUY48075.1"/>
    </source>
</evidence>
<dbReference type="EMBL" id="UFWZ01000001">
    <property type="protein sequence ID" value="SUY48075.1"/>
    <property type="molecule type" value="Genomic_DNA"/>
</dbReference>
<protein>
    <submittedName>
        <fullName evidence="1">Uncharacterized protein</fullName>
    </submittedName>
</protein>
<name>A0A381JAE1_9CLOT</name>
<organism evidence="1 2">
    <name type="scientific">Clostridium putrefaciens</name>
    <dbReference type="NCBI Taxonomy" id="99675"/>
    <lineage>
        <taxon>Bacteria</taxon>
        <taxon>Bacillati</taxon>
        <taxon>Bacillota</taxon>
        <taxon>Clostridia</taxon>
        <taxon>Eubacteriales</taxon>
        <taxon>Clostridiaceae</taxon>
        <taxon>Clostridium</taxon>
    </lineage>
</organism>
<accession>A0A381JAE1</accession>
<dbReference type="RefSeq" id="WP_115641939.1">
    <property type="nucleotide sequence ID" value="NZ_UFWZ01000001.1"/>
</dbReference>
<keyword evidence="2" id="KW-1185">Reference proteome</keyword>
<dbReference type="OrthoDB" id="1920035at2"/>
<gene>
    <name evidence="1" type="ORF">NCTC9836_02450</name>
</gene>